<dbReference type="EMBL" id="JBHTCF010000031">
    <property type="protein sequence ID" value="MFC7310303.1"/>
    <property type="molecule type" value="Genomic_DNA"/>
</dbReference>
<evidence type="ECO:0000313" key="5">
    <source>
        <dbReference type="Proteomes" id="UP001596523"/>
    </source>
</evidence>
<name>A0ABW2JWB5_9ACTN</name>
<dbReference type="InterPro" id="IPR050816">
    <property type="entry name" value="Flavin-dep_Halogenase_NPB"/>
</dbReference>
<evidence type="ECO:0000256" key="2">
    <source>
        <dbReference type="ARBA" id="ARBA00038396"/>
    </source>
</evidence>
<comment type="similarity">
    <text evidence="2">Belongs to the flavin-dependent halogenase family. Bacterial tryptophan halogenase subfamily.</text>
</comment>
<gene>
    <name evidence="4" type="ORF">ACFQVC_39590</name>
</gene>
<organism evidence="4 5">
    <name type="scientific">Streptomyces monticola</name>
    <dbReference type="NCBI Taxonomy" id="2666263"/>
    <lineage>
        <taxon>Bacteria</taxon>
        <taxon>Bacillati</taxon>
        <taxon>Actinomycetota</taxon>
        <taxon>Actinomycetes</taxon>
        <taxon>Kitasatosporales</taxon>
        <taxon>Streptomycetaceae</taxon>
        <taxon>Streptomyces</taxon>
    </lineage>
</organism>
<dbReference type="Pfam" id="PF01494">
    <property type="entry name" value="FAD_binding_3"/>
    <property type="match status" value="1"/>
</dbReference>
<evidence type="ECO:0000259" key="3">
    <source>
        <dbReference type="Pfam" id="PF01494"/>
    </source>
</evidence>
<accession>A0ABW2JWB5</accession>
<dbReference type="SUPFAM" id="SSF51905">
    <property type="entry name" value="FAD/NAD(P)-binding domain"/>
    <property type="match status" value="1"/>
</dbReference>
<dbReference type="PRINTS" id="PR00420">
    <property type="entry name" value="RNGMNOXGNASE"/>
</dbReference>
<dbReference type="RefSeq" id="WP_381840568.1">
    <property type="nucleotide sequence ID" value="NZ_JBHTCF010000031.1"/>
</dbReference>
<dbReference type="PANTHER" id="PTHR43747">
    <property type="entry name" value="FAD-BINDING PROTEIN"/>
    <property type="match status" value="1"/>
</dbReference>
<comment type="caution">
    <text evidence="4">The sequence shown here is derived from an EMBL/GenBank/DDBJ whole genome shotgun (WGS) entry which is preliminary data.</text>
</comment>
<evidence type="ECO:0000313" key="4">
    <source>
        <dbReference type="EMBL" id="MFC7310303.1"/>
    </source>
</evidence>
<feature type="domain" description="FAD-binding" evidence="3">
    <location>
        <begin position="3"/>
        <end position="183"/>
    </location>
</feature>
<keyword evidence="1" id="KW-0560">Oxidoreductase</keyword>
<keyword evidence="5" id="KW-1185">Reference proteome</keyword>
<dbReference type="InterPro" id="IPR036188">
    <property type="entry name" value="FAD/NAD-bd_sf"/>
</dbReference>
<dbReference type="Proteomes" id="UP001596523">
    <property type="component" value="Unassembled WGS sequence"/>
</dbReference>
<reference evidence="5" key="1">
    <citation type="journal article" date="2019" name="Int. J. Syst. Evol. Microbiol.">
        <title>The Global Catalogue of Microorganisms (GCM) 10K type strain sequencing project: providing services to taxonomists for standard genome sequencing and annotation.</title>
        <authorList>
            <consortium name="The Broad Institute Genomics Platform"/>
            <consortium name="The Broad Institute Genome Sequencing Center for Infectious Disease"/>
            <person name="Wu L."/>
            <person name="Ma J."/>
        </authorList>
    </citation>
    <scope>NUCLEOTIDE SEQUENCE [LARGE SCALE GENOMIC DNA]</scope>
    <source>
        <strain evidence="5">SYNS20</strain>
    </source>
</reference>
<sequence>MATAVIVGGSVAGLASALALSGAGYRVLVLERAPEPPTGPAAQTAPLWERPTVPQTLQSHTLTSLGVRVLRERAPRVLAQALAAGARELDLTRALPAAATGREREPGDDDLVALGCRRPVLELVLHRHVSALPGVTFRHGTTVDALELDQDGRRVRAVVTRTGGRIPADVVVDATGRRALSRSWLRGCGIPLAEDLSGPSGLSGYSRCYRLKRPSASGEFPSALNRGHGVGDIWDHYAGVLHPGDNGTFSIALGTLPGDRALSGLRTEAGFTAAATATPGIGPWLDPQVSEPLSTVHTMTSPPNSLWGPASSRQYPVAGLFPVGDAACVTNPLFGRGLSLALAHAFRLADVLTERPRIDAAQRRAVARMTEELFLPWYTQSVASDRARIARWRSAVNGTPAWAGSASEGCLPTIEEIAAAAQRDGTVWRGLTRMLMTLSTPAELFSDAEFLARVRRTPPSAGDGRPRPPARAELVRQVIAAEAAPAAGAAVSVPGPRRSGSAAAAALAGASRSLAAKGLAG</sequence>
<protein>
    <submittedName>
        <fullName evidence="4">FAD-dependent oxidoreductase</fullName>
    </submittedName>
</protein>
<evidence type="ECO:0000256" key="1">
    <source>
        <dbReference type="ARBA" id="ARBA00023002"/>
    </source>
</evidence>
<proteinExistence type="inferred from homology"/>
<dbReference type="InterPro" id="IPR002938">
    <property type="entry name" value="FAD-bd"/>
</dbReference>
<dbReference type="PANTHER" id="PTHR43747:SF5">
    <property type="entry name" value="FAD-BINDING DOMAIN-CONTAINING PROTEIN"/>
    <property type="match status" value="1"/>
</dbReference>
<dbReference type="Gene3D" id="3.50.50.60">
    <property type="entry name" value="FAD/NAD(P)-binding domain"/>
    <property type="match status" value="1"/>
</dbReference>